<name>T2G9U2_MEGG1</name>
<dbReference type="KEGG" id="dgg:DGI_1075"/>
<dbReference type="GO" id="GO:0050660">
    <property type="term" value="F:flavin adenine dinucleotide binding"/>
    <property type="evidence" value="ECO:0007669"/>
    <property type="project" value="InterPro"/>
</dbReference>
<keyword evidence="6" id="KW-0521">NADP</keyword>
<evidence type="ECO:0000256" key="2">
    <source>
        <dbReference type="ARBA" id="ARBA00022555"/>
    </source>
</evidence>
<dbReference type="AlphaFoldDB" id="T2G9U2"/>
<evidence type="ECO:0000256" key="3">
    <source>
        <dbReference type="ARBA" id="ARBA00022630"/>
    </source>
</evidence>
<evidence type="ECO:0000256" key="7">
    <source>
        <dbReference type="ARBA" id="ARBA00022884"/>
    </source>
</evidence>
<evidence type="ECO:0000256" key="9">
    <source>
        <dbReference type="ARBA" id="ARBA00048205"/>
    </source>
</evidence>
<dbReference type="STRING" id="1121448.DGI_1075"/>
<dbReference type="Proteomes" id="UP000016587">
    <property type="component" value="Chromosome"/>
</dbReference>
<feature type="binding site" evidence="13">
    <location>
        <position position="175"/>
    </location>
    <ligand>
        <name>FMN</name>
        <dbReference type="ChEBI" id="CHEBI:58210"/>
    </ligand>
</feature>
<evidence type="ECO:0000256" key="5">
    <source>
        <dbReference type="ARBA" id="ARBA00022694"/>
    </source>
</evidence>
<keyword evidence="4 11" id="KW-0288">FMN</keyword>
<dbReference type="SUPFAM" id="SSF51395">
    <property type="entry name" value="FMN-linked oxidoreductases"/>
    <property type="match status" value="1"/>
</dbReference>
<dbReference type="Gene3D" id="3.20.20.70">
    <property type="entry name" value="Aldolase class I"/>
    <property type="match status" value="1"/>
</dbReference>
<evidence type="ECO:0000256" key="12">
    <source>
        <dbReference type="PIRSR" id="PIRSR006621-1"/>
    </source>
</evidence>
<evidence type="ECO:0000256" key="6">
    <source>
        <dbReference type="ARBA" id="ARBA00022857"/>
    </source>
</evidence>
<dbReference type="InterPro" id="IPR024036">
    <property type="entry name" value="tRNA-dHydroUridine_Synthase_C"/>
</dbReference>
<feature type="binding site" evidence="13">
    <location>
        <position position="145"/>
    </location>
    <ligand>
        <name>FMN</name>
        <dbReference type="ChEBI" id="CHEBI:58210"/>
    </ligand>
</feature>
<protein>
    <recommendedName>
        <fullName evidence="11">tRNA-dihydrouridine synthase</fullName>
        <ecNumber evidence="11">1.3.1.-</ecNumber>
    </recommendedName>
</protein>
<dbReference type="PANTHER" id="PTHR11082">
    <property type="entry name" value="TRNA-DIHYDROURIDINE SYNTHASE"/>
    <property type="match status" value="1"/>
</dbReference>
<dbReference type="eggNOG" id="COG0042">
    <property type="taxonomic scope" value="Bacteria"/>
</dbReference>
<evidence type="ECO:0000313" key="15">
    <source>
        <dbReference type="EMBL" id="AGW12949.1"/>
    </source>
</evidence>
<evidence type="ECO:0000313" key="16">
    <source>
        <dbReference type="Proteomes" id="UP000016587"/>
    </source>
</evidence>
<proteinExistence type="inferred from homology"/>
<keyword evidence="7" id="KW-0694">RNA-binding</keyword>
<dbReference type="InterPro" id="IPR035587">
    <property type="entry name" value="DUS-like_FMN-bd"/>
</dbReference>
<comment type="function">
    <text evidence="1 11">Catalyzes the synthesis of 5,6-dihydrouridine (D), a modified base found in the D-loop of most tRNAs, via the reduction of the C5-C6 double bond in target uridines.</text>
</comment>
<dbReference type="InterPro" id="IPR013785">
    <property type="entry name" value="Aldolase_TIM"/>
</dbReference>
<comment type="catalytic activity">
    <reaction evidence="10">
        <text>a 5,6-dihydrouridine in tRNA + NAD(+) = a uridine in tRNA + NADH + H(+)</text>
        <dbReference type="Rhea" id="RHEA:54452"/>
        <dbReference type="Rhea" id="RHEA-COMP:13339"/>
        <dbReference type="Rhea" id="RHEA-COMP:13887"/>
        <dbReference type="ChEBI" id="CHEBI:15378"/>
        <dbReference type="ChEBI" id="CHEBI:57540"/>
        <dbReference type="ChEBI" id="CHEBI:57945"/>
        <dbReference type="ChEBI" id="CHEBI:65315"/>
        <dbReference type="ChEBI" id="CHEBI:74443"/>
    </reaction>
</comment>
<evidence type="ECO:0000256" key="10">
    <source>
        <dbReference type="ARBA" id="ARBA00048802"/>
    </source>
</evidence>
<keyword evidence="5 11" id="KW-0819">tRNA processing</keyword>
<dbReference type="PANTHER" id="PTHR11082:SF25">
    <property type="entry name" value="DUS-LIKE FMN-BINDING DOMAIN-CONTAINING PROTEIN"/>
    <property type="match status" value="1"/>
</dbReference>
<reference evidence="15 16" key="1">
    <citation type="journal article" date="2013" name="J. Bacteriol.">
        <title>Roles of HynAB and Ech, the only two hydrogenases found in the model sulfate reducer Desulfovibrio gigas.</title>
        <authorList>
            <person name="Morais-Silva F.O."/>
            <person name="Santos C.I."/>
            <person name="Rodrigues R."/>
            <person name="Pereira I.A."/>
            <person name="Rodrigues-Pousada C."/>
        </authorList>
    </citation>
    <scope>NUCLEOTIDE SEQUENCE [LARGE SCALE GENOMIC DNA]</scope>
    <source>
        <strain evidence="16">ATCC 19364 / DSM 1382 / NCIMB 9332 / VKM B-1759</strain>
    </source>
</reference>
<keyword evidence="3 11" id="KW-0285">Flavoprotein</keyword>
<dbReference type="PATRIC" id="fig|1121448.10.peg.1080"/>
<dbReference type="EC" id="1.3.1.-" evidence="11"/>
<comment type="cofactor">
    <cofactor evidence="11 13">
        <name>FMN</name>
        <dbReference type="ChEBI" id="CHEBI:58210"/>
    </cofactor>
</comment>
<evidence type="ECO:0000256" key="1">
    <source>
        <dbReference type="ARBA" id="ARBA00002790"/>
    </source>
</evidence>
<dbReference type="EMBL" id="CP006585">
    <property type="protein sequence ID" value="AGW12949.1"/>
    <property type="molecule type" value="Genomic_DNA"/>
</dbReference>
<dbReference type="PIRSF" id="PIRSF006621">
    <property type="entry name" value="Dus"/>
    <property type="match status" value="1"/>
</dbReference>
<keyword evidence="13" id="KW-0547">Nucleotide-binding</keyword>
<evidence type="ECO:0000256" key="4">
    <source>
        <dbReference type="ARBA" id="ARBA00022643"/>
    </source>
</evidence>
<evidence type="ECO:0000256" key="8">
    <source>
        <dbReference type="ARBA" id="ARBA00023002"/>
    </source>
</evidence>
<dbReference type="InterPro" id="IPR001269">
    <property type="entry name" value="DUS_fam"/>
</dbReference>
<feature type="domain" description="DUS-like FMN-binding" evidence="14">
    <location>
        <begin position="16"/>
        <end position="319"/>
    </location>
</feature>
<dbReference type="HOGENOM" id="CLU_013299_0_3_7"/>
<organism evidence="15 16">
    <name type="scientific">Megalodesulfovibrio gigas (strain ATCC 19364 / DSM 1382 / NCIMB 9332 / VKM B-1759)</name>
    <name type="common">Desulfovibrio gigas</name>
    <dbReference type="NCBI Taxonomy" id="1121448"/>
    <lineage>
        <taxon>Bacteria</taxon>
        <taxon>Pseudomonadati</taxon>
        <taxon>Thermodesulfobacteriota</taxon>
        <taxon>Desulfovibrionia</taxon>
        <taxon>Desulfovibrionales</taxon>
        <taxon>Desulfovibrionaceae</taxon>
        <taxon>Megalodesulfovibrio</taxon>
    </lineage>
</organism>
<keyword evidence="8 11" id="KW-0560">Oxidoreductase</keyword>
<keyword evidence="2" id="KW-0820">tRNA-binding</keyword>
<evidence type="ECO:0000259" key="14">
    <source>
        <dbReference type="Pfam" id="PF01207"/>
    </source>
</evidence>
<feature type="binding site" evidence="13">
    <location>
        <begin position="230"/>
        <end position="231"/>
    </location>
    <ligand>
        <name>FMN</name>
        <dbReference type="ChEBI" id="CHEBI:58210"/>
    </ligand>
</feature>
<dbReference type="GO" id="GO:0017150">
    <property type="term" value="F:tRNA dihydrouridine synthase activity"/>
    <property type="evidence" value="ECO:0007669"/>
    <property type="project" value="InterPro"/>
</dbReference>
<dbReference type="RefSeq" id="WP_021759704.1">
    <property type="nucleotide sequence ID" value="NC_022444.1"/>
</dbReference>
<dbReference type="CDD" id="cd02801">
    <property type="entry name" value="DUS_like_FMN"/>
    <property type="match status" value="1"/>
</dbReference>
<evidence type="ECO:0000256" key="11">
    <source>
        <dbReference type="PIRNR" id="PIRNR006621"/>
    </source>
</evidence>
<feature type="binding site" evidence="13">
    <location>
        <position position="72"/>
    </location>
    <ligand>
        <name>FMN</name>
        <dbReference type="ChEBI" id="CHEBI:58210"/>
    </ligand>
</feature>
<sequence>MTPPRPLPMGPGAPWLAPLAGYSDLAFRLLCREYGAAVCCTEMVSAKGLVYGSPGTREYLATLEAEAPVVLQLFGPESKFMLPALDLCLSKGFEWFDINAGCPVPKVVKTGCGAALVRDEDGRSRLLQMVRDMARQLGPGRLGVKYRLGWTTGDDVAVELACRLEEAGAGWITLHPRHATQGYGGQARWEAIGRVVQAVSIPVLASGDLFQPEDGVRCLEQTGAAGVMFARGALKNPGIFEGFRRLAGTSALPDVPLPHDSPQALAACIRRHASLAREHASSPAQFFRMRGFIPRYVKRLPEGGTLRRRLTLCKNWEELETIAAVIDALPAMEPVEPVEPVDLAEYMP</sequence>
<comment type="similarity">
    <text evidence="11">Belongs to the dus family.</text>
</comment>
<evidence type="ECO:0000256" key="13">
    <source>
        <dbReference type="PIRSR" id="PIRSR006621-2"/>
    </source>
</evidence>
<dbReference type="Pfam" id="PF01207">
    <property type="entry name" value="Dus"/>
    <property type="match status" value="1"/>
</dbReference>
<reference evidence="16" key="2">
    <citation type="submission" date="2013-07" db="EMBL/GenBank/DDBJ databases">
        <authorList>
            <person name="Morais-Silva F.O."/>
            <person name="Rezende A.M."/>
            <person name="Pimentel C."/>
            <person name="Resende D.M."/>
            <person name="Santos C.I."/>
            <person name="Clemente C."/>
            <person name="de Oliveira L.M."/>
            <person name="da Silva S.M."/>
            <person name="Costa D.A."/>
            <person name="Varela-Raposo A."/>
            <person name="Horacio E.C.A."/>
            <person name="Matos M."/>
            <person name="Flores O."/>
            <person name="Ruiz J.C."/>
            <person name="Rodrigues-Pousada C."/>
        </authorList>
    </citation>
    <scope>NUCLEOTIDE SEQUENCE [LARGE SCALE GENOMIC DNA]</scope>
    <source>
        <strain evidence="16">ATCC 19364 / DSM 1382 / NCIMB 9332 / VKM B-1759</strain>
    </source>
</reference>
<dbReference type="Gene3D" id="1.10.1200.80">
    <property type="entry name" value="Putative flavin oxidoreducatase, domain 2"/>
    <property type="match status" value="1"/>
</dbReference>
<feature type="active site" description="Proton donor" evidence="12">
    <location>
        <position position="102"/>
    </location>
</feature>
<keyword evidence="16" id="KW-1185">Reference proteome</keyword>
<gene>
    <name evidence="15" type="ORF">DGI_1075</name>
</gene>
<comment type="catalytic activity">
    <reaction evidence="9">
        <text>a 5,6-dihydrouridine in tRNA + NADP(+) = a uridine in tRNA + NADPH + H(+)</text>
        <dbReference type="Rhea" id="RHEA:23624"/>
        <dbReference type="Rhea" id="RHEA-COMP:13339"/>
        <dbReference type="Rhea" id="RHEA-COMP:13887"/>
        <dbReference type="ChEBI" id="CHEBI:15378"/>
        <dbReference type="ChEBI" id="CHEBI:57783"/>
        <dbReference type="ChEBI" id="CHEBI:58349"/>
        <dbReference type="ChEBI" id="CHEBI:65315"/>
        <dbReference type="ChEBI" id="CHEBI:74443"/>
    </reaction>
</comment>
<accession>T2G9U2</accession>
<dbReference type="GO" id="GO:0000049">
    <property type="term" value="F:tRNA binding"/>
    <property type="evidence" value="ECO:0007669"/>
    <property type="project" value="UniProtKB-KW"/>
</dbReference>